<dbReference type="PANTHER" id="PTHR47793">
    <property type="entry name" value="HISTONE DEACETYLASE COMPLEX SUBUNIT CTI6"/>
    <property type="match status" value="1"/>
</dbReference>
<dbReference type="GO" id="GO:0033698">
    <property type="term" value="C:Rpd3L complex"/>
    <property type="evidence" value="ECO:0007669"/>
    <property type="project" value="TreeGrafter"/>
</dbReference>
<dbReference type="SUPFAM" id="SSF57903">
    <property type="entry name" value="FYVE/PHD zinc finger"/>
    <property type="match status" value="1"/>
</dbReference>
<feature type="compositionally biased region" description="Polar residues" evidence="4">
    <location>
        <begin position="414"/>
        <end position="430"/>
    </location>
</feature>
<reference evidence="6 7" key="1">
    <citation type="submission" date="2023-08" db="EMBL/GenBank/DDBJ databases">
        <title>Black Yeasts Isolated from many extreme environments.</title>
        <authorList>
            <person name="Coleine C."/>
            <person name="Stajich J.E."/>
            <person name="Selbmann L."/>
        </authorList>
    </citation>
    <scope>NUCLEOTIDE SEQUENCE [LARGE SCALE GENOMIC DNA]</scope>
    <source>
        <strain evidence="6 7">CCFEE 5792</strain>
    </source>
</reference>
<feature type="compositionally biased region" description="Low complexity" evidence="4">
    <location>
        <begin position="9"/>
        <end position="30"/>
    </location>
</feature>
<protein>
    <recommendedName>
        <fullName evidence="5">Zinc finger PHD-type domain-containing protein</fullName>
    </recommendedName>
</protein>
<dbReference type="InterPro" id="IPR013083">
    <property type="entry name" value="Znf_RING/FYVE/PHD"/>
</dbReference>
<feature type="compositionally biased region" description="Basic residues" evidence="4">
    <location>
        <begin position="400"/>
        <end position="411"/>
    </location>
</feature>
<feature type="region of interest" description="Disordered" evidence="4">
    <location>
        <begin position="1"/>
        <end position="94"/>
    </location>
</feature>
<dbReference type="Gene3D" id="3.30.40.10">
    <property type="entry name" value="Zinc/RING finger domain, C3HC4 (zinc finger)"/>
    <property type="match status" value="1"/>
</dbReference>
<dbReference type="Proteomes" id="UP001358417">
    <property type="component" value="Unassembled WGS sequence"/>
</dbReference>
<keyword evidence="7" id="KW-1185">Reference proteome</keyword>
<feature type="region of interest" description="Disordered" evidence="4">
    <location>
        <begin position="263"/>
        <end position="471"/>
    </location>
</feature>
<evidence type="ECO:0000256" key="2">
    <source>
        <dbReference type="ARBA" id="ARBA00022771"/>
    </source>
</evidence>
<dbReference type="PANTHER" id="PTHR47793:SF1">
    <property type="entry name" value="HISTONE DEACETYLASE COMPLEX SUBUNIT CTI6"/>
    <property type="match status" value="1"/>
</dbReference>
<dbReference type="GeneID" id="89971097"/>
<dbReference type="PROSITE" id="PS01359">
    <property type="entry name" value="ZF_PHD_1"/>
    <property type="match status" value="1"/>
</dbReference>
<evidence type="ECO:0000313" key="6">
    <source>
        <dbReference type="EMBL" id="KAK5052094.1"/>
    </source>
</evidence>
<dbReference type="Pfam" id="PF20826">
    <property type="entry name" value="PHD_5"/>
    <property type="match status" value="1"/>
</dbReference>
<dbReference type="RefSeq" id="XP_064706108.1">
    <property type="nucleotide sequence ID" value="XM_064846498.1"/>
</dbReference>
<feature type="compositionally biased region" description="Basic and acidic residues" evidence="4">
    <location>
        <begin position="347"/>
        <end position="362"/>
    </location>
</feature>
<keyword evidence="2" id="KW-0863">Zinc-finger</keyword>
<dbReference type="GO" id="GO:0008270">
    <property type="term" value="F:zinc ion binding"/>
    <property type="evidence" value="ECO:0007669"/>
    <property type="project" value="UniProtKB-KW"/>
</dbReference>
<feature type="compositionally biased region" description="Polar residues" evidence="4">
    <location>
        <begin position="306"/>
        <end position="318"/>
    </location>
</feature>
<proteinExistence type="predicted"/>
<feature type="region of interest" description="Disordered" evidence="4">
    <location>
        <begin position="488"/>
        <end position="521"/>
    </location>
</feature>
<feature type="compositionally biased region" description="Low complexity" evidence="4">
    <location>
        <begin position="195"/>
        <end position="206"/>
    </location>
</feature>
<dbReference type="EMBL" id="JAVRRD010000014">
    <property type="protein sequence ID" value="KAK5052094.1"/>
    <property type="molecule type" value="Genomic_DNA"/>
</dbReference>
<feature type="compositionally biased region" description="Basic and acidic residues" evidence="4">
    <location>
        <begin position="326"/>
        <end position="338"/>
    </location>
</feature>
<evidence type="ECO:0000256" key="1">
    <source>
        <dbReference type="ARBA" id="ARBA00022723"/>
    </source>
</evidence>
<organism evidence="6 7">
    <name type="scientific">Exophiala bonariae</name>
    <dbReference type="NCBI Taxonomy" id="1690606"/>
    <lineage>
        <taxon>Eukaryota</taxon>
        <taxon>Fungi</taxon>
        <taxon>Dikarya</taxon>
        <taxon>Ascomycota</taxon>
        <taxon>Pezizomycotina</taxon>
        <taxon>Eurotiomycetes</taxon>
        <taxon>Chaetothyriomycetidae</taxon>
        <taxon>Chaetothyriales</taxon>
        <taxon>Herpotrichiellaceae</taxon>
        <taxon>Exophiala</taxon>
    </lineage>
</organism>
<feature type="compositionally biased region" description="Polar residues" evidence="4">
    <location>
        <begin position="505"/>
        <end position="520"/>
    </location>
</feature>
<evidence type="ECO:0000313" key="7">
    <source>
        <dbReference type="Proteomes" id="UP001358417"/>
    </source>
</evidence>
<evidence type="ECO:0000259" key="5">
    <source>
        <dbReference type="SMART" id="SM00249"/>
    </source>
</evidence>
<dbReference type="AlphaFoldDB" id="A0AAV9N933"/>
<evidence type="ECO:0000256" key="3">
    <source>
        <dbReference type="ARBA" id="ARBA00022833"/>
    </source>
</evidence>
<keyword evidence="1" id="KW-0479">Metal-binding</keyword>
<name>A0AAV9N933_9EURO</name>
<dbReference type="InterPro" id="IPR011011">
    <property type="entry name" value="Znf_FYVE_PHD"/>
</dbReference>
<comment type="caution">
    <text evidence="6">The sequence shown here is derived from an EMBL/GenBank/DDBJ whole genome shotgun (WGS) entry which is preliminary data.</text>
</comment>
<feature type="compositionally biased region" description="Basic and acidic residues" evidence="4">
    <location>
        <begin position="263"/>
        <end position="273"/>
    </location>
</feature>
<feature type="compositionally biased region" description="Polar residues" evidence="4">
    <location>
        <begin position="40"/>
        <end position="53"/>
    </location>
</feature>
<keyword evidence="3" id="KW-0862">Zinc</keyword>
<sequence length="580" mass="63143">MSPRRSSRARSSQQPPSGPNHSNSSSSNNGKADREGRSINAANSPRRPSTQRSESLDTVDPGSRGEQLAPRRSRRNGEEKEPATNPLVDTYEDNDIDATEEEVTRCICEQAEYPGPSATIRQQATSADTLTEDTGNFFVQCDSCSVWQHGGCMGLLAEALLPDEYYCELCKPAFHKITKNSNGLKSSHYLPIPEPTSTRSSPPSSTQDPLTKKDSKTQPTENTKRRATMNSRSTFEEEMFAKVIEDSKSLGRVARAYATMKRAYEESENDTTRRNAKRPRTGSKSSSTVSKRSESPEPTLDDAASKGTNTHQSSNQGSRRAPPSRTNRDKEMRDKQKEQQAALRAEAASKRNARSERRRGDESPPPSPSVSPSKAAQAVQGNGKPKADTPPSGRSSNNRKTGRPPARRVRLARNQYTRDNGNGDDTSTPSRDVGHDTNGHGVSPNGASGINGESGRSSKAKTHPARTSLNEMKRRVAAILEFVGHMQTERGSQSQHSSGSVSAKGANTPNGTKGSTSHLPTATLVRAVEAGLKESKSNEEDGTLHLTNERDFTSMGSAEMMETLTKELVMWQTAYGTYSR</sequence>
<dbReference type="InterPro" id="IPR019786">
    <property type="entry name" value="Zinc_finger_PHD-type_CS"/>
</dbReference>
<feature type="region of interest" description="Disordered" evidence="4">
    <location>
        <begin position="182"/>
        <end position="233"/>
    </location>
</feature>
<accession>A0AAV9N933</accession>
<feature type="compositionally biased region" description="Low complexity" evidence="4">
    <location>
        <begin position="491"/>
        <end position="502"/>
    </location>
</feature>
<dbReference type="GO" id="GO:0070210">
    <property type="term" value="C:Rpd3L-Expanded complex"/>
    <property type="evidence" value="ECO:0007669"/>
    <property type="project" value="TreeGrafter"/>
</dbReference>
<dbReference type="GO" id="GO:0061188">
    <property type="term" value="P:negative regulation of rDNA heterochromatin formation"/>
    <property type="evidence" value="ECO:0007669"/>
    <property type="project" value="TreeGrafter"/>
</dbReference>
<dbReference type="GO" id="GO:0061186">
    <property type="term" value="P:negative regulation of silent mating-type cassette heterochromatin formation"/>
    <property type="evidence" value="ECO:0007669"/>
    <property type="project" value="TreeGrafter"/>
</dbReference>
<gene>
    <name evidence="6" type="ORF">LTR84_002898</name>
</gene>
<dbReference type="InterPro" id="IPR001965">
    <property type="entry name" value="Znf_PHD"/>
</dbReference>
<dbReference type="InterPro" id="IPR053051">
    <property type="entry name" value="HDAC_complex_subunit"/>
</dbReference>
<feature type="domain" description="Zinc finger PHD-type" evidence="5">
    <location>
        <begin position="105"/>
        <end position="171"/>
    </location>
</feature>
<evidence type="ECO:0000256" key="4">
    <source>
        <dbReference type="SAM" id="MobiDB-lite"/>
    </source>
</evidence>
<dbReference type="SMART" id="SM00249">
    <property type="entry name" value="PHD"/>
    <property type="match status" value="1"/>
</dbReference>